<keyword evidence="3" id="KW-1003">Cell membrane</keyword>
<comment type="similarity">
    <text evidence="2">Belongs to the UPF0126 family.</text>
</comment>
<name>N9U4D9_9GAMM</name>
<comment type="subcellular location">
    <subcellularLocation>
        <location evidence="1">Cell membrane</location>
        <topology evidence="1">Multi-pass membrane protein</topology>
    </subcellularLocation>
</comment>
<dbReference type="PATRIC" id="fig|1268237.3.peg.751"/>
<keyword evidence="4 7" id="KW-0812">Transmembrane</keyword>
<organism evidence="9 10">
    <name type="scientific">Aeromonas diversa CDC 2478-85</name>
    <dbReference type="NCBI Taxonomy" id="1268237"/>
    <lineage>
        <taxon>Bacteria</taxon>
        <taxon>Pseudomonadati</taxon>
        <taxon>Pseudomonadota</taxon>
        <taxon>Gammaproteobacteria</taxon>
        <taxon>Aeromonadales</taxon>
        <taxon>Aeromonadaceae</taxon>
        <taxon>Aeromonas</taxon>
    </lineage>
</organism>
<evidence type="ECO:0000259" key="8">
    <source>
        <dbReference type="Pfam" id="PF03458"/>
    </source>
</evidence>
<comment type="caution">
    <text evidence="9">The sequence shown here is derived from an EMBL/GenBank/DDBJ whole genome shotgun (WGS) entry which is preliminary data.</text>
</comment>
<accession>N9U4D9</accession>
<evidence type="ECO:0000256" key="2">
    <source>
        <dbReference type="ARBA" id="ARBA00008193"/>
    </source>
</evidence>
<feature type="transmembrane region" description="Helical" evidence="7">
    <location>
        <begin position="154"/>
        <end position="172"/>
    </location>
</feature>
<evidence type="ECO:0000256" key="3">
    <source>
        <dbReference type="ARBA" id="ARBA00022475"/>
    </source>
</evidence>
<evidence type="ECO:0000256" key="7">
    <source>
        <dbReference type="SAM" id="Phobius"/>
    </source>
</evidence>
<dbReference type="AlphaFoldDB" id="N9U4D9"/>
<feature type="transmembrane region" description="Helical" evidence="7">
    <location>
        <begin position="6"/>
        <end position="28"/>
    </location>
</feature>
<evidence type="ECO:0000256" key="6">
    <source>
        <dbReference type="ARBA" id="ARBA00023136"/>
    </source>
</evidence>
<evidence type="ECO:0000256" key="1">
    <source>
        <dbReference type="ARBA" id="ARBA00004651"/>
    </source>
</evidence>
<feature type="domain" description="Glycine transporter" evidence="8">
    <location>
        <begin position="11"/>
        <end position="85"/>
    </location>
</feature>
<dbReference type="Proteomes" id="UP000023775">
    <property type="component" value="Unassembled WGS sequence"/>
</dbReference>
<evidence type="ECO:0000256" key="4">
    <source>
        <dbReference type="ARBA" id="ARBA00022692"/>
    </source>
</evidence>
<dbReference type="PANTHER" id="PTHR30506">
    <property type="entry name" value="INNER MEMBRANE PROTEIN"/>
    <property type="match status" value="1"/>
</dbReference>
<protein>
    <recommendedName>
        <fullName evidence="8">Glycine transporter domain-containing protein</fullName>
    </recommendedName>
</protein>
<dbReference type="eggNOG" id="COG2860">
    <property type="taxonomic scope" value="Bacteria"/>
</dbReference>
<evidence type="ECO:0000313" key="9">
    <source>
        <dbReference type="EMBL" id="ENY73245.1"/>
    </source>
</evidence>
<dbReference type="GO" id="GO:0005886">
    <property type="term" value="C:plasma membrane"/>
    <property type="evidence" value="ECO:0007669"/>
    <property type="project" value="UniProtKB-SubCell"/>
</dbReference>
<feature type="transmembrane region" description="Helical" evidence="7">
    <location>
        <begin position="35"/>
        <end position="58"/>
    </location>
</feature>
<dbReference type="EMBL" id="APVG01000006">
    <property type="protein sequence ID" value="ENY73245.1"/>
    <property type="molecule type" value="Genomic_DNA"/>
</dbReference>
<reference evidence="9 10" key="1">
    <citation type="journal article" date="2013" name="Genome Announc.">
        <title>Draft Genome Sequence of the Aeromonas diversa Type Strain.</title>
        <authorList>
            <person name="Farfan M."/>
            <person name="Spataro N."/>
            <person name="Sanglas A."/>
            <person name="Albarral V."/>
            <person name="Loren J.G."/>
            <person name="Bosch E."/>
            <person name="Fuste M.C."/>
        </authorList>
    </citation>
    <scope>NUCLEOTIDE SEQUENCE [LARGE SCALE GENOMIC DNA]</scope>
    <source>
        <strain evidence="9 10">2478-85</strain>
    </source>
</reference>
<dbReference type="InterPro" id="IPR005115">
    <property type="entry name" value="Gly_transporter"/>
</dbReference>
<dbReference type="Pfam" id="PF03458">
    <property type="entry name" value="Gly_transporter"/>
    <property type="match status" value="2"/>
</dbReference>
<feature type="transmembrane region" description="Helical" evidence="7">
    <location>
        <begin position="178"/>
        <end position="195"/>
    </location>
</feature>
<dbReference type="PANTHER" id="PTHR30506:SF3">
    <property type="entry name" value="UPF0126 INNER MEMBRANE PROTEIN YADS-RELATED"/>
    <property type="match status" value="1"/>
</dbReference>
<keyword evidence="6 7" id="KW-0472">Membrane</keyword>
<gene>
    <name evidence="9" type="ORF">G114_03813</name>
</gene>
<sequence length="211" mass="22729">MNTLGFLMLHLLFIIGLIAEGMTGALAAGRRRMDLFGVIIIASATAIGGGTIRDVLLGHYPLLWVEHPEYVLLVAAAAMASVAFAPLMRYLTKLFLALDALGLAVFSIFGAARALEMGHGPLIACIMAVVTGVFGGVLRDLLCQRIPLVFRRELYAAVSLVTAALYCLALAHRVPNEWAAFGAIGIGFVLRLLAVRYKWGLPTFNYQFAAH</sequence>
<feature type="transmembrane region" description="Helical" evidence="7">
    <location>
        <begin position="121"/>
        <end position="142"/>
    </location>
</feature>
<keyword evidence="5 7" id="KW-1133">Transmembrane helix</keyword>
<feature type="domain" description="Glycine transporter" evidence="8">
    <location>
        <begin position="97"/>
        <end position="169"/>
    </location>
</feature>
<proteinExistence type="inferred from homology"/>
<feature type="transmembrane region" description="Helical" evidence="7">
    <location>
        <begin position="94"/>
        <end position="115"/>
    </location>
</feature>
<evidence type="ECO:0000256" key="5">
    <source>
        <dbReference type="ARBA" id="ARBA00022989"/>
    </source>
</evidence>
<feature type="transmembrane region" description="Helical" evidence="7">
    <location>
        <begin position="70"/>
        <end position="87"/>
    </location>
</feature>
<evidence type="ECO:0000313" key="10">
    <source>
        <dbReference type="Proteomes" id="UP000023775"/>
    </source>
</evidence>
<keyword evidence="10" id="KW-1185">Reference proteome</keyword>